<reference evidence="1 2" key="1">
    <citation type="submission" date="2019-04" db="EMBL/GenBank/DDBJ databases">
        <title>An improved genome assembly and genetic linkage map for asparagus bean, Vigna unguiculata ssp. sesquipedialis.</title>
        <authorList>
            <person name="Xia Q."/>
            <person name="Zhang R."/>
            <person name="Dong Y."/>
        </authorList>
    </citation>
    <scope>NUCLEOTIDE SEQUENCE [LARGE SCALE GENOMIC DNA]</scope>
    <source>
        <tissue evidence="1">Leaf</tissue>
    </source>
</reference>
<proteinExistence type="predicted"/>
<evidence type="ECO:0000313" key="1">
    <source>
        <dbReference type="EMBL" id="QCE03707.1"/>
    </source>
</evidence>
<keyword evidence="2" id="KW-1185">Reference proteome</keyword>
<evidence type="ECO:0000313" key="2">
    <source>
        <dbReference type="Proteomes" id="UP000501690"/>
    </source>
</evidence>
<accession>A0A4D6MUY0</accession>
<name>A0A4D6MUY0_VIGUN</name>
<organism evidence="1 2">
    <name type="scientific">Vigna unguiculata</name>
    <name type="common">Cowpea</name>
    <dbReference type="NCBI Taxonomy" id="3917"/>
    <lineage>
        <taxon>Eukaryota</taxon>
        <taxon>Viridiplantae</taxon>
        <taxon>Streptophyta</taxon>
        <taxon>Embryophyta</taxon>
        <taxon>Tracheophyta</taxon>
        <taxon>Spermatophyta</taxon>
        <taxon>Magnoliopsida</taxon>
        <taxon>eudicotyledons</taxon>
        <taxon>Gunneridae</taxon>
        <taxon>Pentapetalae</taxon>
        <taxon>rosids</taxon>
        <taxon>fabids</taxon>
        <taxon>Fabales</taxon>
        <taxon>Fabaceae</taxon>
        <taxon>Papilionoideae</taxon>
        <taxon>50 kb inversion clade</taxon>
        <taxon>NPAAA clade</taxon>
        <taxon>indigoferoid/millettioid clade</taxon>
        <taxon>Phaseoleae</taxon>
        <taxon>Vigna</taxon>
    </lineage>
</organism>
<dbReference type="EMBL" id="CP039352">
    <property type="protein sequence ID" value="QCE03707.1"/>
    <property type="molecule type" value="Genomic_DNA"/>
</dbReference>
<dbReference type="AlphaFoldDB" id="A0A4D6MUY0"/>
<sequence>MCITVKVAINKPEKMTYYLNITLRNIVFKCDINLPTEEQVKASMPIVRLNYVVKPIVQANVDTNVQPKENTNQTPIVEHNVQAIVGPNMQPIVAINVDEIL</sequence>
<gene>
    <name evidence="1" type="ORF">DEO72_LG8g1732</name>
</gene>
<dbReference type="Proteomes" id="UP000501690">
    <property type="component" value="Linkage Group LG8"/>
</dbReference>
<protein>
    <submittedName>
        <fullName evidence="1">Uncharacterized protein</fullName>
    </submittedName>
</protein>